<evidence type="ECO:0000313" key="2">
    <source>
        <dbReference type="EMBL" id="MBC8594121.1"/>
    </source>
</evidence>
<dbReference type="RefSeq" id="WP_262435223.1">
    <property type="nucleotide sequence ID" value="NZ_JACRTF010000001.1"/>
</dbReference>
<comment type="caution">
    <text evidence="2">The sequence shown here is derived from an EMBL/GenBank/DDBJ whole genome shotgun (WGS) entry which is preliminary data.</text>
</comment>
<dbReference type="EMBL" id="JACRTF010000001">
    <property type="protein sequence ID" value="MBC8594121.1"/>
    <property type="molecule type" value="Genomic_DNA"/>
</dbReference>
<gene>
    <name evidence="2" type="ORF">H8744_12855</name>
</gene>
<name>A0A926IQS6_9BACT</name>
<dbReference type="AlphaFoldDB" id="A0A926IQS6"/>
<organism evidence="2 3">
    <name type="scientific">Jilunia laotingensis</name>
    <dbReference type="NCBI Taxonomy" id="2763675"/>
    <lineage>
        <taxon>Bacteria</taxon>
        <taxon>Pseudomonadati</taxon>
        <taxon>Bacteroidota</taxon>
        <taxon>Bacteroidia</taxon>
        <taxon>Bacteroidales</taxon>
        <taxon>Bacteroidaceae</taxon>
        <taxon>Jilunia</taxon>
    </lineage>
</organism>
<keyword evidence="3" id="KW-1185">Reference proteome</keyword>
<protein>
    <recommendedName>
        <fullName evidence="4">Glycosyl hydrolase family 32 N-terminal domain-containing protein</fullName>
    </recommendedName>
</protein>
<evidence type="ECO:0000313" key="3">
    <source>
        <dbReference type="Proteomes" id="UP000651085"/>
    </source>
</evidence>
<accession>A0A926IQS6</accession>
<dbReference type="PROSITE" id="PS51257">
    <property type="entry name" value="PROKAR_LIPOPROTEIN"/>
    <property type="match status" value="1"/>
</dbReference>
<evidence type="ECO:0000256" key="1">
    <source>
        <dbReference type="SAM" id="SignalP"/>
    </source>
</evidence>
<dbReference type="SUPFAM" id="SSF75005">
    <property type="entry name" value="Arabinanase/levansucrase/invertase"/>
    <property type="match status" value="1"/>
</dbReference>
<evidence type="ECO:0008006" key="4">
    <source>
        <dbReference type="Google" id="ProtNLM"/>
    </source>
</evidence>
<feature type="chain" id="PRO_5039632034" description="Glycosyl hydrolase family 32 N-terminal domain-containing protein" evidence="1">
    <location>
        <begin position="23"/>
        <end position="692"/>
    </location>
</feature>
<sequence>MRKMRLLLSMLAFTLVSLTSCQKEDAQSNPVKVELLSPFWSFPTSNVPLGTLSQSATTDDLSLPDDLTKGFTIRFTAHLKPVDQEQCILEIPQVLSVRLRQQDPEDRSIQNYPAYPMPDGSVPVLEASLSLQSPLNADEFQDMTVGVPLALLDNPEGEHNITLQFSGIQWTLYVDNQLFDNDFALGYPLASRMKSWNMNPDYLSSATLYSPAIEPVRIEAPTPQTSSNIQYWTPPYHNAWVGDVVTFFHEGRYHIFYLFDRRGHASKFGRGGHYFEHLSTTDFKTWTEHEAATPLEHQWETFGTGTPFLFNGKLCISYGLHTTRIYPKEKTTLPMQWDYLEKSGHTGSFNYDTIHNSIPAGSTYSISEDGVTNFKKTHLLYHPCENPSIYTDPKGHLKMLANYGAQGTWASDSVSGGWKCLNEKFPLGGDCTFFFRWGDYDYIIGGFTRLWSKPAAKPESAYRDIVAEGTDFYNGLSVPAITEIPGNRYLMAGWVKMQNWGGPLVIHELIQYPDGRIGTKWMEEITPATEPATQLTAELSQTNTFETPGNSFLLTFEVYPEQAEQGRLAVSFLPEKGDKEACEWQLQLNKARSQFGNASTDGYALDEKTLKEGGAPQAAGNYAIEGGIDTSKHFIVRMLVNGCNKFGGSLIDAEIGGQRTLITYRPNLTVDKLQFRMNGVTIKNIQIAPLRN</sequence>
<dbReference type="InterPro" id="IPR023296">
    <property type="entry name" value="Glyco_hydro_beta-prop_sf"/>
</dbReference>
<feature type="signal peptide" evidence="1">
    <location>
        <begin position="1"/>
        <end position="22"/>
    </location>
</feature>
<dbReference type="Gene3D" id="2.115.10.20">
    <property type="entry name" value="Glycosyl hydrolase domain, family 43"/>
    <property type="match status" value="1"/>
</dbReference>
<reference evidence="2" key="1">
    <citation type="submission" date="2020-08" db="EMBL/GenBank/DDBJ databases">
        <title>Genome public.</title>
        <authorList>
            <person name="Liu C."/>
            <person name="Sun Q."/>
        </authorList>
    </citation>
    <scope>NUCLEOTIDE SEQUENCE</scope>
    <source>
        <strain evidence="2">N12</strain>
    </source>
</reference>
<keyword evidence="1" id="KW-0732">Signal</keyword>
<dbReference type="Proteomes" id="UP000651085">
    <property type="component" value="Unassembled WGS sequence"/>
</dbReference>
<proteinExistence type="predicted"/>